<feature type="compositionally biased region" description="Low complexity" evidence="1">
    <location>
        <begin position="62"/>
        <end position="81"/>
    </location>
</feature>
<accession>K0TC27</accession>
<dbReference type="Proteomes" id="UP000266841">
    <property type="component" value="Unassembled WGS sequence"/>
</dbReference>
<evidence type="ECO:0000313" key="2">
    <source>
        <dbReference type="EMBL" id="EJK75045.1"/>
    </source>
</evidence>
<dbReference type="AlphaFoldDB" id="K0TC27"/>
<reference evidence="2 3" key="1">
    <citation type="journal article" date="2012" name="Genome Biol.">
        <title>Genome and low-iron response of an oceanic diatom adapted to chronic iron limitation.</title>
        <authorList>
            <person name="Lommer M."/>
            <person name="Specht M."/>
            <person name="Roy A.S."/>
            <person name="Kraemer L."/>
            <person name="Andreson R."/>
            <person name="Gutowska M.A."/>
            <person name="Wolf J."/>
            <person name="Bergner S.V."/>
            <person name="Schilhabel M.B."/>
            <person name="Klostermeier U.C."/>
            <person name="Beiko R.G."/>
            <person name="Rosenstiel P."/>
            <person name="Hippler M."/>
            <person name="Laroche J."/>
        </authorList>
    </citation>
    <scope>NUCLEOTIDE SEQUENCE [LARGE SCALE GENOMIC DNA]</scope>
    <source>
        <strain evidence="2 3">CCMP1005</strain>
    </source>
</reference>
<gene>
    <name evidence="2" type="ORF">THAOC_03245</name>
</gene>
<feature type="region of interest" description="Disordered" evidence="1">
    <location>
        <begin position="1"/>
        <end position="102"/>
    </location>
</feature>
<evidence type="ECO:0000256" key="1">
    <source>
        <dbReference type="SAM" id="MobiDB-lite"/>
    </source>
</evidence>
<evidence type="ECO:0000313" key="3">
    <source>
        <dbReference type="Proteomes" id="UP000266841"/>
    </source>
</evidence>
<keyword evidence="3" id="KW-1185">Reference proteome</keyword>
<sequence length="209" mass="21931">MSTLGAETHPRGGNDSTATAGRPRPTAGRGASPVRATAGTTTTTTTGGGAARRYRARDGSRDSAAPGTTTAAPRRSTAGRGASPGQGGATTTTGMGTARRDRASIPGRLLRWRDRVLTANLNSGELSLYNVDGDNQNQLGELQLLMLPFTTSCFELPQEWLESYSGWWNTSSKKVNPNYALRGYIVSPARTCELACATSNDPNYAASSS</sequence>
<dbReference type="EMBL" id="AGNL01003165">
    <property type="protein sequence ID" value="EJK75045.1"/>
    <property type="molecule type" value="Genomic_DNA"/>
</dbReference>
<proteinExistence type="predicted"/>
<feature type="compositionally biased region" description="Low complexity" evidence="1">
    <location>
        <begin position="35"/>
        <end position="45"/>
    </location>
</feature>
<name>K0TC27_THAOC</name>
<protein>
    <submittedName>
        <fullName evidence="2">Uncharacterized protein</fullName>
    </submittedName>
</protein>
<comment type="caution">
    <text evidence="2">The sequence shown here is derived from an EMBL/GenBank/DDBJ whole genome shotgun (WGS) entry which is preliminary data.</text>
</comment>
<organism evidence="2 3">
    <name type="scientific">Thalassiosira oceanica</name>
    <name type="common">Marine diatom</name>
    <dbReference type="NCBI Taxonomy" id="159749"/>
    <lineage>
        <taxon>Eukaryota</taxon>
        <taxon>Sar</taxon>
        <taxon>Stramenopiles</taxon>
        <taxon>Ochrophyta</taxon>
        <taxon>Bacillariophyta</taxon>
        <taxon>Coscinodiscophyceae</taxon>
        <taxon>Thalassiosirophycidae</taxon>
        <taxon>Thalassiosirales</taxon>
        <taxon>Thalassiosiraceae</taxon>
        <taxon>Thalassiosira</taxon>
    </lineage>
</organism>